<sequence length="979" mass="104146">MKKLWRRLGALLIAAVMVLSVTVREAGTVYAAGTLPTQVTNCENSSFNGLLTLGFGDDTAATNYVKAINKVTVNDTEFTKGTFSYWGNTGTIWNTESAMGAYGNYQALKICNEKITFPAKIVISADGYDDMTVSVKYEKYEYSAEIVQNDNKPSTGSDYKVVLKASANGTVNVDKVTAKEGEKVTVTASPADGYVLDTISVKDSKNADVTVTGNTFAMPASDVTVSAVFKANAPAEDGTVSIDSIKMETDFFSQNWDFTFPENVDYVSKITGVSVNGTAWNAISYNPSSGGSYRADTSNSRLTFAAKDFSSSSTVPVLKSGDVITITADGYKYLTFKILIDTNGKMTAIADDGQGDNMQLYVKLEGNFECAIVGQKDYDGVSSATGAASSNNNSNVTVYGALVEKGKEPADSDWKELNNDSDINIVGSKSKVNIVPDTSKGTSKDADSGMEGVYLTISSALTLNGTPKDAGDYLISVSVTDDQGRTAESNALPFTIYTGNEKLADRLVLDNLTQTQDGKYMWNIMEPWAIRDFGSNTGEKESVRVPKDVKAWYGSNESGTYGYLGYDIAWKDVQSGNIPQTLYIPSGCNLTFVNMKILSSVHIIVEDGGTLNLMDSTVQGIIDVQSGGTFSMNYDSFNKTFVTGASVCGQVRMADGSILENAAIYSHANYLANGDLTDRSTSDPVVTTTGNVTVKGNVFIQGDSAGTEIGQTALQVKDGTLTLEDGATLAAFGGDGNTLIYSQGGTAIKLDNGKITGSGKLIAIGGDVLFGDGGNAVEGNGTLSTTETFLQGSTAYGEKTPGKATDGTIKISSPKQSVKDGEQLDAGSDDPLADLYWKTGIDPMPPLDKYITTEVPIITYTVTYTDGVDDEVIFEDQVTTDLTDGDATPAFNGAPARDGYTFKGWNPAVAETVSGDVTYTAQWEKNATGNTSADNKNTKTSNAKKTPKTGDKSHMMLWIVLMLVAVAMSGVVVYRRKRS</sequence>
<proteinExistence type="predicted"/>
<protein>
    <submittedName>
        <fullName evidence="6">LPXTG cell wall anchor domain-containing protein</fullName>
    </submittedName>
</protein>
<evidence type="ECO:0000256" key="3">
    <source>
        <dbReference type="SAM" id="SignalP"/>
    </source>
</evidence>
<evidence type="ECO:0000259" key="4">
    <source>
        <dbReference type="Pfam" id="PF07550"/>
    </source>
</evidence>
<feature type="domain" description="Heme-binding protein Shr-like Hb-interacting" evidence="4">
    <location>
        <begin position="251"/>
        <end position="338"/>
    </location>
</feature>
<dbReference type="InterPro" id="IPR044060">
    <property type="entry name" value="Bacterial_rp_domain"/>
</dbReference>
<keyword evidence="2" id="KW-1133">Transmembrane helix</keyword>
<dbReference type="Proteomes" id="UP001207605">
    <property type="component" value="Unassembled WGS sequence"/>
</dbReference>
<evidence type="ECO:0000259" key="5">
    <source>
        <dbReference type="Pfam" id="PF18998"/>
    </source>
</evidence>
<dbReference type="EMBL" id="JAOQJV010000003">
    <property type="protein sequence ID" value="MCU6699519.1"/>
    <property type="molecule type" value="Genomic_DNA"/>
</dbReference>
<gene>
    <name evidence="6" type="ORF">OCV65_04620</name>
</gene>
<feature type="domain" description="Bacterial repeat" evidence="5">
    <location>
        <begin position="159"/>
        <end position="232"/>
    </location>
</feature>
<dbReference type="RefSeq" id="WP_262581088.1">
    <property type="nucleotide sequence ID" value="NZ_JAOQJV010000003.1"/>
</dbReference>
<keyword evidence="3" id="KW-0732">Signal</keyword>
<comment type="caution">
    <text evidence="6">The sequence shown here is derived from an EMBL/GenBank/DDBJ whole genome shotgun (WGS) entry which is preliminary data.</text>
</comment>
<dbReference type="Gene3D" id="2.60.40.4270">
    <property type="entry name" value="Listeria-Bacteroides repeat domain"/>
    <property type="match status" value="1"/>
</dbReference>
<dbReference type="Pfam" id="PF07550">
    <property type="entry name" value="Shr-like_HID"/>
    <property type="match status" value="1"/>
</dbReference>
<evidence type="ECO:0000313" key="7">
    <source>
        <dbReference type="Proteomes" id="UP001207605"/>
    </source>
</evidence>
<dbReference type="InterPro" id="IPR042229">
    <property type="entry name" value="Listeria/Bacterioides_rpt_sf"/>
</dbReference>
<feature type="region of interest" description="Disordered" evidence="1">
    <location>
        <begin position="796"/>
        <end position="825"/>
    </location>
</feature>
<feature type="transmembrane region" description="Helical" evidence="2">
    <location>
        <begin position="955"/>
        <end position="974"/>
    </location>
</feature>
<evidence type="ECO:0000256" key="1">
    <source>
        <dbReference type="SAM" id="MobiDB-lite"/>
    </source>
</evidence>
<keyword evidence="7" id="KW-1185">Reference proteome</keyword>
<feature type="region of interest" description="Disordered" evidence="1">
    <location>
        <begin position="928"/>
        <end position="949"/>
    </location>
</feature>
<feature type="chain" id="PRO_5047451057" evidence="3">
    <location>
        <begin position="26"/>
        <end position="979"/>
    </location>
</feature>
<evidence type="ECO:0000256" key="2">
    <source>
        <dbReference type="SAM" id="Phobius"/>
    </source>
</evidence>
<keyword evidence="2" id="KW-0812">Transmembrane</keyword>
<feature type="signal peptide" evidence="3">
    <location>
        <begin position="1"/>
        <end position="25"/>
    </location>
</feature>
<dbReference type="Pfam" id="PF18998">
    <property type="entry name" value="Flg_new_2"/>
    <property type="match status" value="1"/>
</dbReference>
<dbReference type="InterPro" id="IPR011432">
    <property type="entry name" value="Shr-like_HID"/>
</dbReference>
<dbReference type="NCBIfam" id="TIGR01167">
    <property type="entry name" value="LPXTG_anchor"/>
    <property type="match status" value="1"/>
</dbReference>
<name>A0ABT2S4L1_9FIRM</name>
<reference evidence="6 7" key="1">
    <citation type="journal article" date="2021" name="ISME Commun">
        <title>Automated analysis of genomic sequences facilitates high-throughput and comprehensive description of bacteria.</title>
        <authorList>
            <person name="Hitch T.C.A."/>
        </authorList>
    </citation>
    <scope>NUCLEOTIDE SEQUENCE [LARGE SCALE GENOMIC DNA]</scope>
    <source>
        <strain evidence="6 7">Sanger_02</strain>
    </source>
</reference>
<evidence type="ECO:0000313" key="6">
    <source>
        <dbReference type="EMBL" id="MCU6699519.1"/>
    </source>
</evidence>
<accession>A0ABT2S4L1</accession>
<keyword evidence="2" id="KW-0472">Membrane</keyword>
<organism evidence="6 7">
    <name type="scientific">Dorea ammoniilytica</name>
    <dbReference type="NCBI Taxonomy" id="2981788"/>
    <lineage>
        <taxon>Bacteria</taxon>
        <taxon>Bacillati</taxon>
        <taxon>Bacillota</taxon>
        <taxon>Clostridia</taxon>
        <taxon>Lachnospirales</taxon>
        <taxon>Lachnospiraceae</taxon>
        <taxon>Dorea</taxon>
    </lineage>
</organism>